<evidence type="ECO:0000256" key="1">
    <source>
        <dbReference type="ARBA" id="ARBA00011738"/>
    </source>
</evidence>
<dbReference type="FunFam" id="3.90.170.10:FF:000001">
    <property type="entry name" value="Adenylosuccinate synthetase"/>
    <property type="match status" value="1"/>
</dbReference>
<evidence type="ECO:0000256" key="9">
    <source>
        <dbReference type="PROSITE-ProRule" id="PRU10134"/>
    </source>
</evidence>
<evidence type="ECO:0000256" key="5">
    <source>
        <dbReference type="ARBA" id="ARBA00022755"/>
    </source>
</evidence>
<accession>A0A517YX23</accession>
<dbReference type="InterPro" id="IPR042111">
    <property type="entry name" value="Adenylosuccinate_synth_dom3"/>
</dbReference>
<keyword evidence="8" id="KW-0963">Cytoplasm</keyword>
<feature type="binding site" evidence="8">
    <location>
        <begin position="365"/>
        <end position="367"/>
    </location>
    <ligand>
        <name>GTP</name>
        <dbReference type="ChEBI" id="CHEBI:37565"/>
    </ligand>
</feature>
<dbReference type="GO" id="GO:0005737">
    <property type="term" value="C:cytoplasm"/>
    <property type="evidence" value="ECO:0007669"/>
    <property type="project" value="UniProtKB-SubCell"/>
</dbReference>
<dbReference type="GO" id="GO:0046040">
    <property type="term" value="P:IMP metabolic process"/>
    <property type="evidence" value="ECO:0007669"/>
    <property type="project" value="TreeGrafter"/>
</dbReference>
<dbReference type="Proteomes" id="UP000317369">
    <property type="component" value="Chromosome"/>
</dbReference>
<keyword evidence="12" id="KW-1185">Reference proteome</keyword>
<evidence type="ECO:0000256" key="2">
    <source>
        <dbReference type="ARBA" id="ARBA00022598"/>
    </source>
</evidence>
<feature type="active site" description="Proton donor" evidence="8">
    <location>
        <position position="69"/>
    </location>
</feature>
<keyword evidence="5 8" id="KW-0658">Purine biosynthesis</keyword>
<keyword evidence="6 8" id="KW-0460">Magnesium</keyword>
<feature type="binding site" evidence="8">
    <location>
        <position position="41"/>
    </location>
    <ligand>
        <name>Mg(2+)</name>
        <dbReference type="ChEBI" id="CHEBI:18420"/>
    </ligand>
</feature>
<dbReference type="GO" id="GO:0004019">
    <property type="term" value="F:adenylosuccinate synthase activity"/>
    <property type="evidence" value="ECO:0007669"/>
    <property type="project" value="UniProtKB-UniRule"/>
</dbReference>
<dbReference type="CDD" id="cd03108">
    <property type="entry name" value="AdSS"/>
    <property type="match status" value="1"/>
</dbReference>
<feature type="active site" description="Proton acceptor" evidence="8">
    <location>
        <position position="41"/>
    </location>
</feature>
<comment type="function">
    <text evidence="8">Plays an important role in the de novo pathway of purine nucleotide biosynthesis. Catalyzes the first committed step in the biosynthesis of AMP from IMP.</text>
</comment>
<evidence type="ECO:0000256" key="3">
    <source>
        <dbReference type="ARBA" id="ARBA00022723"/>
    </source>
</evidence>
<dbReference type="KEGG" id="pcor:KS4_28580"/>
<dbReference type="Pfam" id="PF00709">
    <property type="entry name" value="Adenylsucc_synt"/>
    <property type="match status" value="1"/>
</dbReference>
<feature type="binding site" description="in other chain" evidence="8">
    <location>
        <position position="157"/>
    </location>
    <ligand>
        <name>IMP</name>
        <dbReference type="ChEBI" id="CHEBI:58053"/>
        <note>ligand shared between dimeric partners</note>
    </ligand>
</feature>
<dbReference type="HAMAP" id="MF_00011">
    <property type="entry name" value="Adenylosucc_synth"/>
    <property type="match status" value="1"/>
</dbReference>
<dbReference type="GO" id="GO:0000287">
    <property type="term" value="F:magnesium ion binding"/>
    <property type="evidence" value="ECO:0007669"/>
    <property type="project" value="UniProtKB-UniRule"/>
</dbReference>
<comment type="catalytic activity">
    <reaction evidence="8 10">
        <text>IMP + L-aspartate + GTP = N(6)-(1,2-dicarboxyethyl)-AMP + GDP + phosphate + 2 H(+)</text>
        <dbReference type="Rhea" id="RHEA:15753"/>
        <dbReference type="ChEBI" id="CHEBI:15378"/>
        <dbReference type="ChEBI" id="CHEBI:29991"/>
        <dbReference type="ChEBI" id="CHEBI:37565"/>
        <dbReference type="ChEBI" id="CHEBI:43474"/>
        <dbReference type="ChEBI" id="CHEBI:57567"/>
        <dbReference type="ChEBI" id="CHEBI:58053"/>
        <dbReference type="ChEBI" id="CHEBI:58189"/>
        <dbReference type="EC" id="6.3.4.4"/>
    </reaction>
</comment>
<dbReference type="EMBL" id="CP036425">
    <property type="protein sequence ID" value="QDU34783.1"/>
    <property type="molecule type" value="Genomic_DNA"/>
</dbReference>
<dbReference type="UniPathway" id="UPA00075">
    <property type="reaction ID" value="UER00335"/>
</dbReference>
<feature type="binding site" description="in other chain" evidence="8">
    <location>
        <begin position="41"/>
        <end position="44"/>
    </location>
    <ligand>
        <name>IMP</name>
        <dbReference type="ChEBI" id="CHEBI:58053"/>
        <note>ligand shared between dimeric partners</note>
    </ligand>
</feature>
<feature type="active site" evidence="9">
    <location>
        <position position="168"/>
    </location>
</feature>
<feature type="binding site" evidence="8">
    <location>
        <begin position="447"/>
        <end position="449"/>
    </location>
    <ligand>
        <name>GTP</name>
        <dbReference type="ChEBI" id="CHEBI:37565"/>
    </ligand>
</feature>
<dbReference type="GO" id="GO:0005525">
    <property type="term" value="F:GTP binding"/>
    <property type="evidence" value="ECO:0007669"/>
    <property type="project" value="UniProtKB-UniRule"/>
</dbReference>
<dbReference type="InterPro" id="IPR042110">
    <property type="entry name" value="Adenylosuccinate_synth_dom2"/>
</dbReference>
<dbReference type="InterPro" id="IPR027417">
    <property type="entry name" value="P-loop_NTPase"/>
</dbReference>
<dbReference type="PANTHER" id="PTHR11846">
    <property type="entry name" value="ADENYLOSUCCINATE SYNTHETASE"/>
    <property type="match status" value="1"/>
</dbReference>
<dbReference type="PROSITE" id="PS01266">
    <property type="entry name" value="ADENYLOSUCCIN_SYN_1"/>
    <property type="match status" value="1"/>
</dbReference>
<feature type="binding site" description="in other chain" evidence="8">
    <location>
        <position position="258"/>
    </location>
    <ligand>
        <name>IMP</name>
        <dbReference type="ChEBI" id="CHEBI:58053"/>
        <note>ligand shared between dimeric partners</note>
    </ligand>
</feature>
<dbReference type="PANTHER" id="PTHR11846:SF0">
    <property type="entry name" value="ADENYLOSUCCINATE SYNTHETASE"/>
    <property type="match status" value="1"/>
</dbReference>
<comment type="pathway">
    <text evidence="8 10">Purine metabolism; AMP biosynthesis via de novo pathway; AMP from IMP: step 1/2.</text>
</comment>
<dbReference type="AlphaFoldDB" id="A0A517YX23"/>
<feature type="binding site" description="in other chain" evidence="8">
    <location>
        <position position="273"/>
    </location>
    <ligand>
        <name>IMP</name>
        <dbReference type="ChEBI" id="CHEBI:58053"/>
        <note>ligand shared between dimeric partners</note>
    </ligand>
</feature>
<comment type="subunit">
    <text evidence="1 8">Homodimer.</text>
</comment>
<keyword evidence="4 8" id="KW-0547">Nucleotide-binding</keyword>
<dbReference type="Gene3D" id="3.90.170.10">
    <property type="entry name" value="Adenylosuccinate Synthetase, subunit A, domain 3"/>
    <property type="match status" value="1"/>
</dbReference>
<dbReference type="SMART" id="SM00788">
    <property type="entry name" value="Adenylsucc_synt"/>
    <property type="match status" value="1"/>
</dbReference>
<feature type="binding site" description="in other chain" evidence="8">
    <location>
        <begin position="66"/>
        <end position="69"/>
    </location>
    <ligand>
        <name>IMP</name>
        <dbReference type="ChEBI" id="CHEBI:58053"/>
        <note>ligand shared between dimeric partners</note>
    </ligand>
</feature>
<evidence type="ECO:0000256" key="6">
    <source>
        <dbReference type="ARBA" id="ARBA00022842"/>
    </source>
</evidence>
<protein>
    <recommendedName>
        <fullName evidence="8 10">Adenylosuccinate synthetase</fullName>
        <shortName evidence="8">AMPSase</shortName>
        <shortName evidence="8">AdSS</shortName>
        <ecNumber evidence="8 10">6.3.4.4</ecNumber>
    </recommendedName>
    <alternativeName>
        <fullName evidence="8">IMP--aspartate ligase</fullName>
    </alternativeName>
</protein>
<dbReference type="EC" id="6.3.4.4" evidence="8 10"/>
<name>A0A517YX23_9BACT</name>
<dbReference type="NCBIfam" id="NF002223">
    <property type="entry name" value="PRK01117.1"/>
    <property type="match status" value="1"/>
</dbReference>
<feature type="binding site" evidence="8">
    <location>
        <position position="171"/>
    </location>
    <ligand>
        <name>IMP</name>
        <dbReference type="ChEBI" id="CHEBI:58053"/>
        <note>ligand shared between dimeric partners</note>
    </ligand>
</feature>
<dbReference type="InterPro" id="IPR001114">
    <property type="entry name" value="Adenylosuccinate_synthetase"/>
</dbReference>
<evidence type="ECO:0000256" key="10">
    <source>
        <dbReference type="RuleBase" id="RU000520"/>
    </source>
</evidence>
<evidence type="ECO:0000256" key="8">
    <source>
        <dbReference type="HAMAP-Rule" id="MF_00011"/>
    </source>
</evidence>
<feature type="binding site" evidence="8">
    <location>
        <begin position="333"/>
        <end position="339"/>
    </location>
    <ligand>
        <name>substrate</name>
    </ligand>
</feature>
<feature type="binding site" evidence="8">
    <location>
        <position position="339"/>
    </location>
    <ligand>
        <name>GTP</name>
        <dbReference type="ChEBI" id="CHEBI:37565"/>
    </ligand>
</feature>
<reference evidence="11 12" key="1">
    <citation type="submission" date="2019-02" db="EMBL/GenBank/DDBJ databases">
        <title>Deep-cultivation of Planctomycetes and their phenomic and genomic characterization uncovers novel biology.</title>
        <authorList>
            <person name="Wiegand S."/>
            <person name="Jogler M."/>
            <person name="Boedeker C."/>
            <person name="Pinto D."/>
            <person name="Vollmers J."/>
            <person name="Rivas-Marin E."/>
            <person name="Kohn T."/>
            <person name="Peeters S.H."/>
            <person name="Heuer A."/>
            <person name="Rast P."/>
            <person name="Oberbeckmann S."/>
            <person name="Bunk B."/>
            <person name="Jeske O."/>
            <person name="Meyerdierks A."/>
            <person name="Storesund J.E."/>
            <person name="Kallscheuer N."/>
            <person name="Luecker S."/>
            <person name="Lage O.M."/>
            <person name="Pohl T."/>
            <person name="Merkel B.J."/>
            <person name="Hornburger P."/>
            <person name="Mueller R.-W."/>
            <person name="Bruemmer F."/>
            <person name="Labrenz M."/>
            <person name="Spormann A.M."/>
            <person name="Op den Camp H."/>
            <person name="Overmann J."/>
            <person name="Amann R."/>
            <person name="Jetten M.S.M."/>
            <person name="Mascher T."/>
            <person name="Medema M.H."/>
            <person name="Devos D.P."/>
            <person name="Kaster A.-K."/>
            <person name="Ovreas L."/>
            <person name="Rohde M."/>
            <person name="Galperin M.Y."/>
            <person name="Jogler C."/>
        </authorList>
    </citation>
    <scope>NUCLEOTIDE SEQUENCE [LARGE SCALE GENOMIC DNA]</scope>
    <source>
        <strain evidence="11 12">KS4</strain>
    </source>
</reference>
<dbReference type="PROSITE" id="PS00513">
    <property type="entry name" value="ADENYLOSUCCIN_SYN_2"/>
    <property type="match status" value="1"/>
</dbReference>
<evidence type="ECO:0000256" key="4">
    <source>
        <dbReference type="ARBA" id="ARBA00022741"/>
    </source>
</evidence>
<evidence type="ECO:0000313" key="11">
    <source>
        <dbReference type="EMBL" id="QDU34783.1"/>
    </source>
</evidence>
<dbReference type="Gene3D" id="1.10.300.10">
    <property type="entry name" value="Adenylosuccinate Synthetase, subunit A, domain 2"/>
    <property type="match status" value="1"/>
</dbReference>
<comment type="subcellular location">
    <subcellularLocation>
        <location evidence="8">Cytoplasm</location>
    </subcellularLocation>
</comment>
<dbReference type="SUPFAM" id="SSF52540">
    <property type="entry name" value="P-loop containing nucleoside triphosphate hydrolases"/>
    <property type="match status" value="1"/>
</dbReference>
<keyword evidence="2 8" id="KW-0436">Ligase</keyword>
<feature type="binding site" evidence="8">
    <location>
        <begin position="40"/>
        <end position="46"/>
    </location>
    <ligand>
        <name>GTP</name>
        <dbReference type="ChEBI" id="CHEBI:37565"/>
    </ligand>
</feature>
<organism evidence="11 12">
    <name type="scientific">Poriferisphaera corsica</name>
    <dbReference type="NCBI Taxonomy" id="2528020"/>
    <lineage>
        <taxon>Bacteria</taxon>
        <taxon>Pseudomonadati</taxon>
        <taxon>Planctomycetota</taxon>
        <taxon>Phycisphaerae</taxon>
        <taxon>Phycisphaerales</taxon>
        <taxon>Phycisphaeraceae</taxon>
        <taxon>Poriferisphaera</taxon>
    </lineage>
</organism>
<gene>
    <name evidence="8 11" type="primary">purA</name>
    <name evidence="11" type="ORF">KS4_28580</name>
</gene>
<dbReference type="NCBIfam" id="TIGR00184">
    <property type="entry name" value="purA"/>
    <property type="match status" value="1"/>
</dbReference>
<evidence type="ECO:0000256" key="7">
    <source>
        <dbReference type="ARBA" id="ARBA00023134"/>
    </source>
</evidence>
<comment type="cofactor">
    <cofactor evidence="8">
        <name>Mg(2+)</name>
        <dbReference type="ChEBI" id="CHEBI:18420"/>
    </cofactor>
    <text evidence="8">Binds 1 Mg(2+) ion per subunit.</text>
</comment>
<keyword evidence="7 8" id="KW-0342">GTP-binding</keyword>
<dbReference type="Gene3D" id="3.40.440.10">
    <property type="entry name" value="Adenylosuccinate Synthetase, subunit A, domain 1"/>
    <property type="match status" value="1"/>
</dbReference>
<sequence length="458" mass="49457">MTSEVASAMSNQTTVPSAEQLLQSMGLTNGHSAIVGLQWGDEGKGKVVDLLTVGFDTVVRYNGGANAGHTVCVGDEKYKLHLLPSGMLYSGKTNVLGNGVVIDPEQLVKEVHGLRERGKQVDAENLKISDRAHVVLPWHKIEDNLLEVTSKAPIGTTGRGIGPCYADKAIRLNAIRMGDLTDDAKLVAKVNRIAEFKNTLLSALASAHKVDFTPVNAEEIIATLRKCMEVLGPMVTDTSSLIHEKLRTGDRFLFEGANANLLDIDHGTYPYVTSSNCSSLGVHTGAAFPGRNLNNVIGIVKAYQTRVGEGPMPTELHDEIGERIREVGREYGTTTGRPRRCGWLDLVALKYTASVSGATHIALMLLDVLAGLTELKICTAYEVDGKKTTNFPADNDVLAKAKPVLESLPGFEESVEDCRTFDELPENAKAYIARIEAEIGVPVVFASVGPRRDQSVLR</sequence>
<dbReference type="FunFam" id="1.10.300.10:FF:000001">
    <property type="entry name" value="Adenylosuccinate synthetase"/>
    <property type="match status" value="1"/>
</dbReference>
<dbReference type="InterPro" id="IPR033128">
    <property type="entry name" value="Adenylosuccin_syn_Lys_AS"/>
</dbReference>
<keyword evidence="3 8" id="KW-0479">Metal-binding</keyword>
<comment type="similarity">
    <text evidence="8 10">Belongs to the adenylosuccinate synthetase family.</text>
</comment>
<evidence type="ECO:0000313" key="12">
    <source>
        <dbReference type="Proteomes" id="UP000317369"/>
    </source>
</evidence>
<dbReference type="InterPro" id="IPR042109">
    <property type="entry name" value="Adenylosuccinate_synth_dom1"/>
</dbReference>
<feature type="binding site" evidence="8">
    <location>
        <position position="68"/>
    </location>
    <ligand>
        <name>Mg(2+)</name>
        <dbReference type="ChEBI" id="CHEBI:18420"/>
    </ligand>
</feature>
<dbReference type="InterPro" id="IPR018220">
    <property type="entry name" value="Adenylosuccin_syn_GTP-bd"/>
</dbReference>
<feature type="binding site" description="in other chain" evidence="8">
    <location>
        <position position="337"/>
    </location>
    <ligand>
        <name>IMP</name>
        <dbReference type="ChEBI" id="CHEBI:58053"/>
        <note>ligand shared between dimeric partners</note>
    </ligand>
</feature>
<feature type="binding site" evidence="8">
    <location>
        <begin position="68"/>
        <end position="70"/>
    </location>
    <ligand>
        <name>GTP</name>
        <dbReference type="ChEBI" id="CHEBI:37565"/>
    </ligand>
</feature>
<proteinExistence type="inferred from homology"/>
<dbReference type="GO" id="GO:0044208">
    <property type="term" value="P:'de novo' AMP biosynthetic process"/>
    <property type="evidence" value="ECO:0007669"/>
    <property type="project" value="UniProtKB-UniRule"/>
</dbReference>